<dbReference type="SUPFAM" id="SSF51230">
    <property type="entry name" value="Single hybrid motif"/>
    <property type="match status" value="1"/>
</dbReference>
<dbReference type="PROSITE" id="PS50975">
    <property type="entry name" value="ATP_GRASP"/>
    <property type="match status" value="1"/>
</dbReference>
<gene>
    <name evidence="18" type="ORF">ACFSOX_12235</name>
</gene>
<evidence type="ECO:0000259" key="16">
    <source>
        <dbReference type="PROSITE" id="PS50975"/>
    </source>
</evidence>
<dbReference type="CDD" id="cd06850">
    <property type="entry name" value="biotinyl_domain"/>
    <property type="match status" value="1"/>
</dbReference>
<keyword evidence="7 14" id="KW-0067">ATP-binding</keyword>
<dbReference type="InterPro" id="IPR011053">
    <property type="entry name" value="Single_hybrid_motif"/>
</dbReference>
<name>A0ABW5AJ16_9BRAD</name>
<dbReference type="Pfam" id="PF02786">
    <property type="entry name" value="CPSase_L_D2"/>
    <property type="match status" value="1"/>
</dbReference>
<evidence type="ECO:0000256" key="3">
    <source>
        <dbReference type="ARBA" id="ARBA00013050"/>
    </source>
</evidence>
<dbReference type="InterPro" id="IPR016185">
    <property type="entry name" value="PreATP-grasp_dom_sf"/>
</dbReference>
<dbReference type="InterPro" id="IPR011761">
    <property type="entry name" value="ATP-grasp"/>
</dbReference>
<evidence type="ECO:0000259" key="15">
    <source>
        <dbReference type="PROSITE" id="PS50968"/>
    </source>
</evidence>
<evidence type="ECO:0000256" key="10">
    <source>
        <dbReference type="ARBA" id="ARBA00023098"/>
    </source>
</evidence>
<evidence type="ECO:0000256" key="5">
    <source>
        <dbReference type="ARBA" id="ARBA00022723"/>
    </source>
</evidence>
<feature type="domain" description="Lipoyl-binding" evidence="15">
    <location>
        <begin position="590"/>
        <end position="673"/>
    </location>
</feature>
<dbReference type="PANTHER" id="PTHR18866">
    <property type="entry name" value="CARBOXYLASE:PYRUVATE/ACETYL-COA/PROPIONYL-COA CARBOXYLASE"/>
    <property type="match status" value="1"/>
</dbReference>
<comment type="caution">
    <text evidence="18">The sequence shown here is derived from an EMBL/GenBank/DDBJ whole genome shotgun (WGS) entry which is preliminary data.</text>
</comment>
<dbReference type="SUPFAM" id="SSF51246">
    <property type="entry name" value="Rudiment single hybrid motif"/>
    <property type="match status" value="1"/>
</dbReference>
<dbReference type="InterPro" id="IPR011054">
    <property type="entry name" value="Rudment_hybrid_motif"/>
</dbReference>
<dbReference type="Gene3D" id="3.30.700.30">
    <property type="match status" value="1"/>
</dbReference>
<dbReference type="InterPro" id="IPR000089">
    <property type="entry name" value="Biotin_lipoyl"/>
</dbReference>
<dbReference type="Pfam" id="PF02785">
    <property type="entry name" value="Biotin_carb_C"/>
    <property type="match status" value="1"/>
</dbReference>
<dbReference type="Pfam" id="PF18140">
    <property type="entry name" value="PCC_BT"/>
    <property type="match status" value="1"/>
</dbReference>
<evidence type="ECO:0000256" key="8">
    <source>
        <dbReference type="ARBA" id="ARBA00022842"/>
    </source>
</evidence>
<dbReference type="PANTHER" id="PTHR18866:SF33">
    <property type="entry name" value="METHYLCROTONOYL-COA CARBOXYLASE SUBUNIT ALPHA, MITOCHONDRIAL-RELATED"/>
    <property type="match status" value="1"/>
</dbReference>
<dbReference type="InterPro" id="IPR001882">
    <property type="entry name" value="Biotin_BS"/>
</dbReference>
<comment type="pathway">
    <text evidence="2">Metabolic intermediate metabolism; propanoyl-CoA degradation; succinyl-CoA from propanoyl-CoA: step 1/3.</text>
</comment>
<dbReference type="InterPro" id="IPR005481">
    <property type="entry name" value="BC-like_N"/>
</dbReference>
<keyword evidence="9" id="KW-0442">Lipid degradation</keyword>
<feature type="domain" description="ATP-grasp" evidence="16">
    <location>
        <begin position="120"/>
        <end position="317"/>
    </location>
</feature>
<dbReference type="SUPFAM" id="SSF52440">
    <property type="entry name" value="PreATP-grasp domain"/>
    <property type="match status" value="1"/>
</dbReference>
<dbReference type="PROSITE" id="PS50968">
    <property type="entry name" value="BIOTINYL_LIPOYL"/>
    <property type="match status" value="1"/>
</dbReference>
<evidence type="ECO:0000256" key="9">
    <source>
        <dbReference type="ARBA" id="ARBA00022963"/>
    </source>
</evidence>
<evidence type="ECO:0000256" key="14">
    <source>
        <dbReference type="PROSITE-ProRule" id="PRU00409"/>
    </source>
</evidence>
<dbReference type="PROSITE" id="PS00866">
    <property type="entry name" value="CPSASE_1"/>
    <property type="match status" value="1"/>
</dbReference>
<dbReference type="PROSITE" id="PS00867">
    <property type="entry name" value="CPSASE_2"/>
    <property type="match status" value="1"/>
</dbReference>
<proteinExistence type="predicted"/>
<dbReference type="Proteomes" id="UP001597314">
    <property type="component" value="Unassembled WGS sequence"/>
</dbReference>
<dbReference type="InterPro" id="IPR041265">
    <property type="entry name" value="PCC_BT"/>
</dbReference>
<dbReference type="InterPro" id="IPR005479">
    <property type="entry name" value="CPAse_ATP-bd"/>
</dbReference>
<comment type="cofactor">
    <cofactor evidence="1">
        <name>biotin</name>
        <dbReference type="ChEBI" id="CHEBI:57586"/>
    </cofactor>
</comment>
<dbReference type="SMART" id="SM00878">
    <property type="entry name" value="Biotin_carb_C"/>
    <property type="match status" value="1"/>
</dbReference>
<keyword evidence="19" id="KW-1185">Reference proteome</keyword>
<protein>
    <recommendedName>
        <fullName evidence="3">propionyl-CoA carboxylase</fullName>
        <ecNumber evidence="3">6.4.1.3</ecNumber>
    </recommendedName>
</protein>
<dbReference type="Pfam" id="PF00364">
    <property type="entry name" value="Biotin_lipoyl"/>
    <property type="match status" value="1"/>
</dbReference>
<evidence type="ECO:0000256" key="11">
    <source>
        <dbReference type="ARBA" id="ARBA00023211"/>
    </source>
</evidence>
<dbReference type="RefSeq" id="WP_378478091.1">
    <property type="nucleotide sequence ID" value="NZ_JBHUIW010000012.1"/>
</dbReference>
<dbReference type="InterPro" id="IPR050856">
    <property type="entry name" value="Biotin_carboxylase_complex"/>
</dbReference>
<accession>A0ABW5AJ16</accession>
<evidence type="ECO:0000256" key="6">
    <source>
        <dbReference type="ARBA" id="ARBA00022741"/>
    </source>
</evidence>
<dbReference type="InterPro" id="IPR005482">
    <property type="entry name" value="Biotin_COase_C"/>
</dbReference>
<evidence type="ECO:0000256" key="4">
    <source>
        <dbReference type="ARBA" id="ARBA00022598"/>
    </source>
</evidence>
<dbReference type="Gene3D" id="3.30.470.20">
    <property type="entry name" value="ATP-grasp fold, B domain"/>
    <property type="match status" value="1"/>
</dbReference>
<feature type="domain" description="Biotin carboxylation" evidence="17">
    <location>
        <begin position="1"/>
        <end position="454"/>
    </location>
</feature>
<dbReference type="PROSITE" id="PS00188">
    <property type="entry name" value="BIOTIN"/>
    <property type="match status" value="1"/>
</dbReference>
<reference evidence="19" key="1">
    <citation type="journal article" date="2019" name="Int. J. Syst. Evol. Microbiol.">
        <title>The Global Catalogue of Microorganisms (GCM) 10K type strain sequencing project: providing services to taxonomists for standard genome sequencing and annotation.</title>
        <authorList>
            <consortium name="The Broad Institute Genomics Platform"/>
            <consortium name="The Broad Institute Genome Sequencing Center for Infectious Disease"/>
            <person name="Wu L."/>
            <person name="Ma J."/>
        </authorList>
    </citation>
    <scope>NUCLEOTIDE SEQUENCE [LARGE SCALE GENOMIC DNA]</scope>
    <source>
        <strain evidence="19">CGMCC 1.6774</strain>
    </source>
</reference>
<dbReference type="EMBL" id="JBHUIW010000012">
    <property type="protein sequence ID" value="MFD2182923.1"/>
    <property type="molecule type" value="Genomic_DNA"/>
</dbReference>
<keyword evidence="4 18" id="KW-0436">Ligase</keyword>
<dbReference type="SUPFAM" id="SSF56059">
    <property type="entry name" value="Glutathione synthetase ATP-binding domain-like"/>
    <property type="match status" value="1"/>
</dbReference>
<dbReference type="Gene3D" id="2.40.50.100">
    <property type="match status" value="1"/>
</dbReference>
<evidence type="ECO:0000256" key="1">
    <source>
        <dbReference type="ARBA" id="ARBA00001953"/>
    </source>
</evidence>
<keyword evidence="6 14" id="KW-0547">Nucleotide-binding</keyword>
<keyword evidence="10" id="KW-0443">Lipid metabolism</keyword>
<comment type="catalytic activity">
    <reaction evidence="13">
        <text>propanoyl-CoA + hydrogencarbonate + ATP = (S)-methylmalonyl-CoA + ADP + phosphate + H(+)</text>
        <dbReference type="Rhea" id="RHEA:23720"/>
        <dbReference type="ChEBI" id="CHEBI:15378"/>
        <dbReference type="ChEBI" id="CHEBI:17544"/>
        <dbReference type="ChEBI" id="CHEBI:30616"/>
        <dbReference type="ChEBI" id="CHEBI:43474"/>
        <dbReference type="ChEBI" id="CHEBI:57327"/>
        <dbReference type="ChEBI" id="CHEBI:57392"/>
        <dbReference type="ChEBI" id="CHEBI:456216"/>
        <dbReference type="EC" id="6.4.1.3"/>
    </reaction>
    <physiologicalReaction direction="left-to-right" evidence="13">
        <dbReference type="Rhea" id="RHEA:23721"/>
    </physiologicalReaction>
</comment>
<evidence type="ECO:0000313" key="19">
    <source>
        <dbReference type="Proteomes" id="UP001597314"/>
    </source>
</evidence>
<sequence length="673" mass="73826">MFKRILIANRGEIACRVIKTARRMGIETVAVFSDADKDALHVEMADTAVHIGPPPAAQSYLVIEKIVAACKATGAEAVHPGYGFLSEREAFAAALAEAGIVFIGPNVRAIAAMGDKIESKKAAAQAGVSTVPGFLGIIEDDAHAVRIAEEIGYPVMIKASAGGGGKGMRIAYDRSEVAEGFNRSKSEAKSAFGDDRVFIEKFIVDPRHVEIQVLGDKHGNVIHLGERECSIQRRNQKVVEEAPSPLLDAETREKMGTQAVALAKAVGYDSAGTVEFVAGQDKSFYFLEMNTRLQVEHPVTELITGVDLVEQMIRVAAGEPLQLKQSDIRISGWAVESRVYAEDPSRNFLPSIGRIVRFRAPVERNGTAFDPVTVRVDTGVYEGGEISLYYDPLIAKLITHADTRIAAIDAQARALDSFYVEGIRHNIPFLATLMQHERWRAGRLSTRFIAEEWPDGFHPLPATGDRAKIMAAVAAVMEFQTTERKRKISGQMKHPHVPGDRRRIVLVGDQEVELEVEREGNGIDVHFIEDGKRGRKRYTESTWKPGEALWLGVIDDEPIAVQVRDIPNGHLMTHHGIEVKVYVYKPWEAFAVRLMPEKAKSDTGKRVLCPMPGLVISVEVTAGQEIKAGETLAVIEAMKMENVLRAERDGTVAKVHAKKGDSLPVDAVILEFA</sequence>
<dbReference type="EC" id="6.4.1.3" evidence="3"/>
<evidence type="ECO:0000256" key="13">
    <source>
        <dbReference type="ARBA" id="ARBA00049495"/>
    </source>
</evidence>
<evidence type="ECO:0000256" key="2">
    <source>
        <dbReference type="ARBA" id="ARBA00005060"/>
    </source>
</evidence>
<keyword evidence="5" id="KW-0479">Metal-binding</keyword>
<dbReference type="GO" id="GO:0003989">
    <property type="term" value="F:acetyl-CoA carboxylase activity"/>
    <property type="evidence" value="ECO:0007669"/>
    <property type="project" value="UniProtKB-EC"/>
</dbReference>
<dbReference type="Pfam" id="PF00289">
    <property type="entry name" value="Biotin_carb_N"/>
    <property type="match status" value="1"/>
</dbReference>
<organism evidence="18 19">
    <name type="scientific">Rhodoplanes azumiensis</name>
    <dbReference type="NCBI Taxonomy" id="1897628"/>
    <lineage>
        <taxon>Bacteria</taxon>
        <taxon>Pseudomonadati</taxon>
        <taxon>Pseudomonadota</taxon>
        <taxon>Alphaproteobacteria</taxon>
        <taxon>Hyphomicrobiales</taxon>
        <taxon>Nitrobacteraceae</taxon>
        <taxon>Rhodoplanes</taxon>
    </lineage>
</organism>
<keyword evidence="8" id="KW-0460">Magnesium</keyword>
<keyword evidence="11" id="KW-0464">Manganese</keyword>
<keyword evidence="12" id="KW-0092">Biotin</keyword>
<evidence type="ECO:0000259" key="17">
    <source>
        <dbReference type="PROSITE" id="PS50979"/>
    </source>
</evidence>
<evidence type="ECO:0000256" key="12">
    <source>
        <dbReference type="ARBA" id="ARBA00023267"/>
    </source>
</evidence>
<dbReference type="PROSITE" id="PS50979">
    <property type="entry name" value="BC"/>
    <property type="match status" value="1"/>
</dbReference>
<evidence type="ECO:0000256" key="7">
    <source>
        <dbReference type="ARBA" id="ARBA00022840"/>
    </source>
</evidence>
<dbReference type="NCBIfam" id="NF006367">
    <property type="entry name" value="PRK08591.1"/>
    <property type="match status" value="1"/>
</dbReference>
<dbReference type="InterPro" id="IPR011764">
    <property type="entry name" value="Biotin_carboxylation_dom"/>
</dbReference>
<evidence type="ECO:0000313" key="18">
    <source>
        <dbReference type="EMBL" id="MFD2182923.1"/>
    </source>
</evidence>